<proteinExistence type="predicted"/>
<organism evidence="1 2">
    <name type="scientific">Rhizobium soli</name>
    <dbReference type="NCBI Taxonomy" id="424798"/>
    <lineage>
        <taxon>Bacteria</taxon>
        <taxon>Pseudomonadati</taxon>
        <taxon>Pseudomonadota</taxon>
        <taxon>Alphaproteobacteria</taxon>
        <taxon>Hyphomicrobiales</taxon>
        <taxon>Rhizobiaceae</taxon>
        <taxon>Rhizobium/Agrobacterium group</taxon>
        <taxon>Rhizobium</taxon>
    </lineage>
</organism>
<comment type="caution">
    <text evidence="1">The sequence shown here is derived from an EMBL/GenBank/DDBJ whole genome shotgun (WGS) entry which is preliminary data.</text>
</comment>
<dbReference type="EMBL" id="JACHBU010000005">
    <property type="protein sequence ID" value="MBB6509509.1"/>
    <property type="molecule type" value="Genomic_DNA"/>
</dbReference>
<evidence type="ECO:0008006" key="3">
    <source>
        <dbReference type="Google" id="ProtNLM"/>
    </source>
</evidence>
<dbReference type="RefSeq" id="WP_062580617.1">
    <property type="nucleotide sequence ID" value="NZ_JACHBU010000005.1"/>
</dbReference>
<sequence>MTVMPARVIHLSIERNWRDVYAFARRPENMASWASGLAADLRAEGEDWIGDGGPVGTIRVRFAPDNDFGVIDHRVTLENGMSMDNALRIIPNGDGAEVLFTLLRQPGTDDAAHEADAAHVLKDLQSLRAIMER</sequence>
<keyword evidence="2" id="KW-1185">Reference proteome</keyword>
<name>A0A7X0MSB4_9HYPH</name>
<gene>
    <name evidence="1" type="ORF">F4695_002877</name>
</gene>
<protein>
    <recommendedName>
        <fullName evidence="3">Polyketide cyclase</fullName>
    </recommendedName>
</protein>
<dbReference type="SUPFAM" id="SSF55961">
    <property type="entry name" value="Bet v1-like"/>
    <property type="match status" value="1"/>
</dbReference>
<dbReference type="AlphaFoldDB" id="A0A7X0MSB4"/>
<dbReference type="Proteomes" id="UP000585437">
    <property type="component" value="Unassembled WGS sequence"/>
</dbReference>
<dbReference type="Gene3D" id="3.30.530.20">
    <property type="match status" value="1"/>
</dbReference>
<evidence type="ECO:0000313" key="2">
    <source>
        <dbReference type="Proteomes" id="UP000585437"/>
    </source>
</evidence>
<accession>A0A7X0MSB4</accession>
<reference evidence="1 2" key="1">
    <citation type="submission" date="2020-08" db="EMBL/GenBank/DDBJ databases">
        <title>The Agave Microbiome: Exploring the role of microbial communities in plant adaptations to desert environments.</title>
        <authorList>
            <person name="Partida-Martinez L.P."/>
        </authorList>
    </citation>
    <scope>NUCLEOTIDE SEQUENCE [LARGE SCALE GENOMIC DNA]</scope>
    <source>
        <strain evidence="1 2">AS3.12</strain>
    </source>
</reference>
<evidence type="ECO:0000313" key="1">
    <source>
        <dbReference type="EMBL" id="MBB6509509.1"/>
    </source>
</evidence>
<dbReference type="InterPro" id="IPR023393">
    <property type="entry name" value="START-like_dom_sf"/>
</dbReference>